<name>A0A368TAE0_9ACTN</name>
<gene>
    <name evidence="2" type="ORF">DEF24_03250</name>
</gene>
<dbReference type="RefSeq" id="WP_114396811.1">
    <property type="nucleotide sequence ID" value="NZ_QEIM01000019.1"/>
</dbReference>
<reference evidence="2 3" key="1">
    <citation type="submission" date="2018-04" db="EMBL/GenBank/DDBJ databases">
        <title>Novel actinobacteria from marine sediment.</title>
        <authorList>
            <person name="Ng Z.Y."/>
            <person name="Tan G.Y.A."/>
        </authorList>
    </citation>
    <scope>NUCLEOTIDE SEQUENCE [LARGE SCALE GENOMIC DNA]</scope>
    <source>
        <strain evidence="2 3">TPS81</strain>
    </source>
</reference>
<keyword evidence="3" id="KW-1185">Reference proteome</keyword>
<dbReference type="OrthoDB" id="3464783at2"/>
<dbReference type="AlphaFoldDB" id="A0A368TAE0"/>
<sequence>MAETVRTVRVVVVPGTAGDRVTHSVDAVRLGRDSTGRVAASARVAVDPGGIETPAVEAVRGFAADLAADGAPVQSATAVVVDRSGGATGARAGALLARVETAAGPILAGAALRPRPGARSPGWCPEPSGLPGGGGGRRAAPALPTSGGRIDPPADWRALPLVLAPPVAAVLVSGVRLALGSRAGRALRRRRAGAALLPPVTVVDEPVLHAAGGPDDAGTPARPLPFVSGGRLVPPDGDADALPGGEPGRAWWDHDEQALRPPPLTRIVLEGEPVAAPPEAVELTWCVEHLQRYHAGGILRLTCVARPPGRSDAWFPVLVTARPLTLLRLARGPTGPARETFGEDQVRTPALLLPPATALGTQVRDAAGPRTRPRSGGSPDPIRKEGTT</sequence>
<comment type="caution">
    <text evidence="2">The sequence shown here is derived from an EMBL/GenBank/DDBJ whole genome shotgun (WGS) entry which is preliminary data.</text>
</comment>
<dbReference type="EMBL" id="QEIN01000014">
    <property type="protein sequence ID" value="RCV61858.1"/>
    <property type="molecule type" value="Genomic_DNA"/>
</dbReference>
<accession>A0A368TAE0</accession>
<protein>
    <submittedName>
        <fullName evidence="2">Uncharacterized protein</fullName>
    </submittedName>
</protein>
<feature type="region of interest" description="Disordered" evidence="1">
    <location>
        <begin position="208"/>
        <end position="245"/>
    </location>
</feature>
<feature type="compositionally biased region" description="Low complexity" evidence="1">
    <location>
        <begin position="348"/>
        <end position="361"/>
    </location>
</feature>
<proteinExistence type="predicted"/>
<evidence type="ECO:0000313" key="3">
    <source>
        <dbReference type="Proteomes" id="UP000253318"/>
    </source>
</evidence>
<feature type="region of interest" description="Disordered" evidence="1">
    <location>
        <begin position="335"/>
        <end position="388"/>
    </location>
</feature>
<evidence type="ECO:0000256" key="1">
    <source>
        <dbReference type="SAM" id="MobiDB-lite"/>
    </source>
</evidence>
<organism evidence="2 3">
    <name type="scientific">Marinitenerispora sediminis</name>
    <dbReference type="NCBI Taxonomy" id="1931232"/>
    <lineage>
        <taxon>Bacteria</taxon>
        <taxon>Bacillati</taxon>
        <taxon>Actinomycetota</taxon>
        <taxon>Actinomycetes</taxon>
        <taxon>Streptosporangiales</taxon>
        <taxon>Nocardiopsidaceae</taxon>
        <taxon>Marinitenerispora</taxon>
    </lineage>
</organism>
<evidence type="ECO:0000313" key="2">
    <source>
        <dbReference type="EMBL" id="RCV61858.1"/>
    </source>
</evidence>
<feature type="compositionally biased region" description="Low complexity" evidence="1">
    <location>
        <begin position="210"/>
        <end position="221"/>
    </location>
</feature>
<dbReference type="Proteomes" id="UP000253318">
    <property type="component" value="Unassembled WGS sequence"/>
</dbReference>
<feature type="region of interest" description="Disordered" evidence="1">
    <location>
        <begin position="114"/>
        <end position="138"/>
    </location>
</feature>